<dbReference type="GO" id="GO:0016020">
    <property type="term" value="C:membrane"/>
    <property type="evidence" value="ECO:0007669"/>
    <property type="project" value="UniProtKB-SubCell"/>
</dbReference>
<feature type="compositionally biased region" description="Low complexity" evidence="4">
    <location>
        <begin position="265"/>
        <end position="289"/>
    </location>
</feature>
<feature type="domain" description="Mechanosensitive ion channel MscS" evidence="6">
    <location>
        <begin position="1020"/>
        <end position="1096"/>
    </location>
</feature>
<comment type="subcellular location">
    <subcellularLocation>
        <location evidence="1">Membrane</location>
        <topology evidence="1">Multi-pass membrane protein</topology>
    </subcellularLocation>
</comment>
<feature type="compositionally biased region" description="Low complexity" evidence="4">
    <location>
        <begin position="465"/>
        <end position="480"/>
    </location>
</feature>
<comment type="caution">
    <text evidence="7">The sequence shown here is derived from an EMBL/GenBank/DDBJ whole genome shotgun (WGS) entry which is preliminary data.</text>
</comment>
<dbReference type="PANTHER" id="PTHR31618">
    <property type="entry name" value="MECHANOSENSITIVE ION CHANNEL PROTEIN 5"/>
    <property type="match status" value="1"/>
</dbReference>
<evidence type="ECO:0000313" key="8">
    <source>
        <dbReference type="Proteomes" id="UP001530293"/>
    </source>
</evidence>
<feature type="region of interest" description="Disordered" evidence="4">
    <location>
        <begin position="1"/>
        <end position="149"/>
    </location>
</feature>
<dbReference type="AlphaFoldDB" id="A0ABD3MIX0"/>
<evidence type="ECO:0000259" key="6">
    <source>
        <dbReference type="Pfam" id="PF00924"/>
    </source>
</evidence>
<feature type="transmembrane region" description="Helical" evidence="5">
    <location>
        <begin position="616"/>
        <end position="634"/>
    </location>
</feature>
<evidence type="ECO:0000313" key="7">
    <source>
        <dbReference type="EMBL" id="KAL3763502.1"/>
    </source>
</evidence>
<protein>
    <recommendedName>
        <fullName evidence="6">Mechanosensitive ion channel MscS domain-containing protein</fullName>
    </recommendedName>
</protein>
<dbReference type="InterPro" id="IPR006685">
    <property type="entry name" value="MscS_channel_2nd"/>
</dbReference>
<feature type="compositionally biased region" description="Polar residues" evidence="4">
    <location>
        <begin position="759"/>
        <end position="773"/>
    </location>
</feature>
<feature type="region of interest" description="Disordered" evidence="4">
    <location>
        <begin position="1216"/>
        <end position="1241"/>
    </location>
</feature>
<feature type="coiled-coil region" evidence="3">
    <location>
        <begin position="423"/>
        <end position="450"/>
    </location>
</feature>
<evidence type="ECO:0000256" key="5">
    <source>
        <dbReference type="SAM" id="Phobius"/>
    </source>
</evidence>
<evidence type="ECO:0000256" key="1">
    <source>
        <dbReference type="ARBA" id="ARBA00004141"/>
    </source>
</evidence>
<proteinExistence type="inferred from homology"/>
<dbReference type="PANTHER" id="PTHR31618:SF1">
    <property type="entry name" value="EF-HAND DOMAIN-CONTAINING PROTEIN"/>
    <property type="match status" value="1"/>
</dbReference>
<comment type="similarity">
    <text evidence="2">Belongs to the MscS (TC 1.A.23) family.</text>
</comment>
<feature type="compositionally biased region" description="Low complexity" evidence="4">
    <location>
        <begin position="24"/>
        <end position="36"/>
    </location>
</feature>
<feature type="region of interest" description="Disordered" evidence="4">
    <location>
        <begin position="198"/>
        <end position="294"/>
    </location>
</feature>
<organism evidence="7 8">
    <name type="scientific">Discostella pseudostelligera</name>
    <dbReference type="NCBI Taxonomy" id="259834"/>
    <lineage>
        <taxon>Eukaryota</taxon>
        <taxon>Sar</taxon>
        <taxon>Stramenopiles</taxon>
        <taxon>Ochrophyta</taxon>
        <taxon>Bacillariophyta</taxon>
        <taxon>Coscinodiscophyceae</taxon>
        <taxon>Thalassiosirophycidae</taxon>
        <taxon>Stephanodiscales</taxon>
        <taxon>Stephanodiscaceae</taxon>
        <taxon>Discostella</taxon>
    </lineage>
</organism>
<dbReference type="EMBL" id="JALLBG020000121">
    <property type="protein sequence ID" value="KAL3763502.1"/>
    <property type="molecule type" value="Genomic_DNA"/>
</dbReference>
<feature type="region of interest" description="Disordered" evidence="4">
    <location>
        <begin position="759"/>
        <end position="823"/>
    </location>
</feature>
<evidence type="ECO:0000256" key="4">
    <source>
        <dbReference type="SAM" id="MobiDB-lite"/>
    </source>
</evidence>
<accession>A0ABD3MIX0</accession>
<feature type="compositionally biased region" description="Acidic residues" evidence="4">
    <location>
        <begin position="201"/>
        <end position="210"/>
    </location>
</feature>
<keyword evidence="5" id="KW-0472">Membrane</keyword>
<feature type="compositionally biased region" description="Low complexity" evidence="4">
    <location>
        <begin position="99"/>
        <end position="121"/>
    </location>
</feature>
<feature type="compositionally biased region" description="Polar residues" evidence="4">
    <location>
        <begin position="1"/>
        <end position="18"/>
    </location>
</feature>
<feature type="region of interest" description="Disordered" evidence="4">
    <location>
        <begin position="458"/>
        <end position="484"/>
    </location>
</feature>
<keyword evidence="3" id="KW-0175">Coiled coil</keyword>
<evidence type="ECO:0000256" key="2">
    <source>
        <dbReference type="ARBA" id="ARBA00008017"/>
    </source>
</evidence>
<evidence type="ECO:0000256" key="3">
    <source>
        <dbReference type="SAM" id="Coils"/>
    </source>
</evidence>
<keyword evidence="5" id="KW-0812">Transmembrane</keyword>
<feature type="transmembrane region" description="Helical" evidence="5">
    <location>
        <begin position="532"/>
        <end position="550"/>
    </location>
</feature>
<dbReference type="Pfam" id="PF00924">
    <property type="entry name" value="MS_channel_2nd"/>
    <property type="match status" value="1"/>
</dbReference>
<sequence>MSSKRPPSGRVISSSLSSEGGLDNSNSNVSPPSSSSQPPPPPPTAAAAVVVDSSNIANPNQRNPSPPPSVLRLNHRGASKNSVAFSEVIMDYTNSPTHPASSQPNANANANAGNTPASTNAQQQQHHHRFPVSSLSASSTSSSLPSSRKITLERVVSSQFENEAETHILAALEMDDGREQRGGISGQSQLLGEGIERGMEDYSDDDDDVNMQEHQQSQQQGSRSRTWSNDSFLRNVTKQNDLPQYQIRLPPGPEGDYEQERQHSPTHQQQQQSQPSTMQHQQQEKQQSQPPQPAQLRRYISENLPPIDEHHLAMHILREHYEDGGGGDASLFVEAAKRVNSGDATTSPAVAAGSGNNDMNNATQQGILQGGIATKASADALEGDDEGGRGRIERGGGGGGGSGPSAITTTNAVDGGVNTMTDVTETTDNMNLMANRLRSLQQRRGSLQRKRGSLNFNNLGFSSRSNTSTDDGASSSASSSLMGNETSGDKLIDALNSVDSSKNKSFLSKIRSEYTELIVPKLPQFRKNIAHILLYMVIPFLAVAAVLFYMCDNPMAGNTGTSVSWWILFLGVRQPIIFELTLVGEVFWVEIFALRSKLFNRAVGPYISLAFIQSRGWPYIICFWAVLDFVFLYGDYPFPKHWLFWQNKLDMFNSSNPVVGITNSELYLRILLSCIFFGVAASLKRLFLAIYLGRRAVTHFGPELETLMAKMILIGEVANLSRDIENKQSYFEDQAAQMYDPVGESERMVRFQDLMADENSSIETNPSPSVSQRKTAEVPNTDVTSSSPSRHEPGQSPPRPPPAPSSPSSNSVTKGGRPELESSSANLKLMNLLSEWEEPELITRTKNKATVRDLVQFKKAVTCMNDKYPFSHAFGHAQTREMCVQSSQEVYDRLMISAGGYTTLPFSILSVLAINSSGEYEDAKIKSIIRLFRPDRQGNLGRLDFVKSIDAVYKQLRLLRASIANSAQIDYAFERIVNCFFYFFLVIVAVAILGIDIWTVFLSFNTFFLGFSFLFGAAASNYFEGLLLIFVRRPYDIGDRIATSNPKNDTNPMGSSTWYVERVTLFTTTVRFATTNEVATYSNGSLALLRIINANRSPKAFISISIKFGLETDFNKIKLFRGAVEKFIKARPREWITMVGFRAARVEADLGFAEYKLLVQHRESWQNIGPICQSKADLASFCLETTRLLDIKYESPPMPVNLSASGILGQSRIFDDDMMDGGDDNNPKGDDAKERKPKMKSLGDVQDIFGWYEIRKQKKK</sequence>
<feature type="region of interest" description="Disordered" evidence="4">
    <location>
        <begin position="379"/>
        <end position="417"/>
    </location>
</feature>
<reference evidence="7 8" key="1">
    <citation type="submission" date="2024-10" db="EMBL/GenBank/DDBJ databases">
        <title>Updated reference genomes for cyclostephanoid diatoms.</title>
        <authorList>
            <person name="Roberts W.R."/>
            <person name="Alverson A.J."/>
        </authorList>
    </citation>
    <scope>NUCLEOTIDE SEQUENCE [LARGE SCALE GENOMIC DNA]</scope>
    <source>
        <strain evidence="7 8">AJA232-27</strain>
    </source>
</reference>
<feature type="transmembrane region" description="Helical" evidence="5">
    <location>
        <begin position="979"/>
        <end position="1001"/>
    </location>
</feature>
<name>A0ABD3MIX0_9STRA</name>
<gene>
    <name evidence="7" type="ORF">ACHAWU_009186</name>
</gene>
<feature type="compositionally biased region" description="Basic and acidic residues" evidence="4">
    <location>
        <begin position="1225"/>
        <end position="1234"/>
    </location>
</feature>
<keyword evidence="8" id="KW-1185">Reference proteome</keyword>
<feature type="compositionally biased region" description="Low complexity" evidence="4">
    <location>
        <begin position="133"/>
        <end position="147"/>
    </location>
</feature>
<feature type="compositionally biased region" description="Low complexity" evidence="4">
    <location>
        <begin position="45"/>
        <end position="63"/>
    </location>
</feature>
<keyword evidence="5" id="KW-1133">Transmembrane helix</keyword>
<dbReference type="Proteomes" id="UP001530293">
    <property type="component" value="Unassembled WGS sequence"/>
</dbReference>
<feature type="compositionally biased region" description="Low complexity" evidence="4">
    <location>
        <begin position="215"/>
        <end position="225"/>
    </location>
</feature>
<dbReference type="InterPro" id="IPR016688">
    <property type="entry name" value="MscS-like_plants/fungi"/>
</dbReference>
<feature type="compositionally biased region" description="Polar residues" evidence="4">
    <location>
        <begin position="405"/>
        <end position="417"/>
    </location>
</feature>
<feature type="transmembrane region" description="Helical" evidence="5">
    <location>
        <begin position="1007"/>
        <end position="1031"/>
    </location>
</feature>
<feature type="transmembrane region" description="Helical" evidence="5">
    <location>
        <begin position="666"/>
        <end position="687"/>
    </location>
</feature>
<feature type="compositionally biased region" description="Pro residues" evidence="4">
    <location>
        <begin position="795"/>
        <end position="805"/>
    </location>
</feature>
<feature type="compositionally biased region" description="Polar residues" evidence="4">
    <location>
        <begin position="226"/>
        <end position="243"/>
    </location>
</feature>